<organism evidence="1 2">
    <name type="scientific">Coniosporium uncinatum</name>
    <dbReference type="NCBI Taxonomy" id="93489"/>
    <lineage>
        <taxon>Eukaryota</taxon>
        <taxon>Fungi</taxon>
        <taxon>Dikarya</taxon>
        <taxon>Ascomycota</taxon>
        <taxon>Pezizomycotina</taxon>
        <taxon>Dothideomycetes</taxon>
        <taxon>Dothideomycetes incertae sedis</taxon>
        <taxon>Coniosporium</taxon>
    </lineage>
</organism>
<gene>
    <name evidence="1" type="ORF">LTS18_007944</name>
</gene>
<protein>
    <submittedName>
        <fullName evidence="1">Uncharacterized protein</fullName>
    </submittedName>
</protein>
<name>A0ACC3DNV6_9PEZI</name>
<accession>A0ACC3DNV6</accession>
<sequence length="66" mass="7281">MPSRTLTRENDNRYDSGMSSAAVEFARQAEKLAHLTPNQETDFTGSTYAVEAKFITAQDPVVETAN</sequence>
<dbReference type="Proteomes" id="UP001186974">
    <property type="component" value="Unassembled WGS sequence"/>
</dbReference>
<evidence type="ECO:0000313" key="2">
    <source>
        <dbReference type="Proteomes" id="UP001186974"/>
    </source>
</evidence>
<feature type="non-terminal residue" evidence="1">
    <location>
        <position position="66"/>
    </location>
</feature>
<reference evidence="1" key="1">
    <citation type="submission" date="2024-09" db="EMBL/GenBank/DDBJ databases">
        <title>Black Yeasts Isolated from many extreme environments.</title>
        <authorList>
            <person name="Coleine C."/>
            <person name="Stajich J.E."/>
            <person name="Selbmann L."/>
        </authorList>
    </citation>
    <scope>NUCLEOTIDE SEQUENCE</scope>
    <source>
        <strain evidence="1">CCFEE 5737</strain>
    </source>
</reference>
<proteinExistence type="predicted"/>
<evidence type="ECO:0000313" key="1">
    <source>
        <dbReference type="EMBL" id="KAK3078294.1"/>
    </source>
</evidence>
<dbReference type="EMBL" id="JAWDJW010002022">
    <property type="protein sequence ID" value="KAK3078294.1"/>
    <property type="molecule type" value="Genomic_DNA"/>
</dbReference>
<comment type="caution">
    <text evidence="1">The sequence shown here is derived from an EMBL/GenBank/DDBJ whole genome shotgun (WGS) entry which is preliminary data.</text>
</comment>
<keyword evidence="2" id="KW-1185">Reference proteome</keyword>